<dbReference type="SUPFAM" id="SSF51161">
    <property type="entry name" value="Trimeric LpxA-like enzymes"/>
    <property type="match status" value="1"/>
</dbReference>
<dbReference type="InterPro" id="IPR001451">
    <property type="entry name" value="Hexapep"/>
</dbReference>
<accession>A0A7T0DT49</accession>
<dbReference type="PROSITE" id="PS00101">
    <property type="entry name" value="HEXAPEP_TRANSFERASES"/>
    <property type="match status" value="1"/>
</dbReference>
<gene>
    <name evidence="5" type="ORF">IDM36_14040</name>
</gene>
<keyword evidence="2 5" id="KW-0808">Transferase</keyword>
<comment type="similarity">
    <text evidence="1">Belongs to the transferase hexapeptide repeat family.</text>
</comment>
<keyword evidence="4" id="KW-0012">Acyltransferase</keyword>
<dbReference type="EMBL" id="CP061801">
    <property type="protein sequence ID" value="QPJ99040.1"/>
    <property type="molecule type" value="Genomic_DNA"/>
</dbReference>
<protein>
    <submittedName>
        <fullName evidence="5">N-acetyltransferase</fullName>
    </submittedName>
</protein>
<reference evidence="5" key="1">
    <citation type="submission" date="2020-09" db="EMBL/GenBank/DDBJ databases">
        <title>First Report of a novel Colistin-Resistant species of Enterobacter cloacae complex Producing MCR-5 isolated from hospital sewage water.</title>
        <authorList>
            <person name="Zhou K."/>
        </authorList>
    </citation>
    <scope>NUCLEOTIDE SEQUENCE [LARGE SCALE GENOMIC DNA]</scope>
    <source>
        <strain evidence="5">HSW1412</strain>
    </source>
</reference>
<dbReference type="Gene3D" id="2.160.10.10">
    <property type="entry name" value="Hexapeptide repeat proteins"/>
    <property type="match status" value="1"/>
</dbReference>
<dbReference type="CDD" id="cd03358">
    <property type="entry name" value="LbH_WxcM_N_like"/>
    <property type="match status" value="1"/>
</dbReference>
<evidence type="ECO:0000256" key="2">
    <source>
        <dbReference type="ARBA" id="ARBA00022679"/>
    </source>
</evidence>
<evidence type="ECO:0000256" key="3">
    <source>
        <dbReference type="ARBA" id="ARBA00022737"/>
    </source>
</evidence>
<proteinExistence type="inferred from homology"/>
<organism evidence="5">
    <name type="scientific">Enterobacter mori</name>
    <dbReference type="NCBI Taxonomy" id="539813"/>
    <lineage>
        <taxon>Bacteria</taxon>
        <taxon>Pseudomonadati</taxon>
        <taxon>Pseudomonadota</taxon>
        <taxon>Gammaproteobacteria</taxon>
        <taxon>Enterobacterales</taxon>
        <taxon>Enterobacteriaceae</taxon>
        <taxon>Enterobacter</taxon>
    </lineage>
</organism>
<name>A0A7T0DT49_9ENTR</name>
<evidence type="ECO:0000256" key="4">
    <source>
        <dbReference type="ARBA" id="ARBA00023315"/>
    </source>
</evidence>
<dbReference type="PANTHER" id="PTHR43300">
    <property type="entry name" value="ACETYLTRANSFERASE"/>
    <property type="match status" value="1"/>
</dbReference>
<dbReference type="PANTHER" id="PTHR43300:SF4">
    <property type="entry name" value="ACYL-[ACYL-CARRIER-PROTEIN]--UDP-N-ACETYLGLUCOSAMINE O-ACYLTRANSFERASE"/>
    <property type="match status" value="1"/>
</dbReference>
<dbReference type="InterPro" id="IPR018357">
    <property type="entry name" value="Hexapep_transf_CS"/>
</dbReference>
<dbReference type="InterPro" id="IPR050179">
    <property type="entry name" value="Trans_hexapeptide_repeat"/>
</dbReference>
<dbReference type="GO" id="GO:0016747">
    <property type="term" value="F:acyltransferase activity, transferring groups other than amino-acyl groups"/>
    <property type="evidence" value="ECO:0007669"/>
    <property type="project" value="UniProtKB-ARBA"/>
</dbReference>
<evidence type="ECO:0000313" key="5">
    <source>
        <dbReference type="EMBL" id="QPJ99040.1"/>
    </source>
</evidence>
<keyword evidence="3" id="KW-0677">Repeat</keyword>
<sequence>MKIHKLSDVQTTSIGDGTTIWQFVVILKDAVIGNNCNICANSLIENNVVIGNNVTVKSGVYIWDGVRIEDDVFIGPCVAFTNDKHPRSKVYPDEFLQTTIRKGASIGANATILPGVEIGEKAIIGAGSVVTKDVPPYAVVVGNPARFIKWVEKNGKN</sequence>
<dbReference type="AlphaFoldDB" id="A0A7T0DT49"/>
<evidence type="ECO:0000256" key="1">
    <source>
        <dbReference type="ARBA" id="ARBA00007274"/>
    </source>
</evidence>
<dbReference type="InterPro" id="IPR011004">
    <property type="entry name" value="Trimer_LpxA-like_sf"/>
</dbReference>
<dbReference type="Pfam" id="PF00132">
    <property type="entry name" value="Hexapep"/>
    <property type="match status" value="3"/>
</dbReference>